<dbReference type="InterPro" id="IPR011856">
    <property type="entry name" value="tRNA_endonuc-like_dom_sf"/>
</dbReference>
<dbReference type="NCBIfam" id="NF009150">
    <property type="entry name" value="PRK12497.1-3"/>
    <property type="match status" value="1"/>
</dbReference>
<protein>
    <submittedName>
        <fullName evidence="2">Unannotated protein</fullName>
    </submittedName>
</protein>
<evidence type="ECO:0000313" key="1">
    <source>
        <dbReference type="EMBL" id="CAB4710638.1"/>
    </source>
</evidence>
<dbReference type="NCBIfam" id="TIGR00252">
    <property type="entry name" value="YraN family protein"/>
    <property type="match status" value="1"/>
</dbReference>
<dbReference type="InterPro" id="IPR011335">
    <property type="entry name" value="Restrct_endonuc-II-like"/>
</dbReference>
<dbReference type="CDD" id="cd20736">
    <property type="entry name" value="PoNe_Nuclease"/>
    <property type="match status" value="1"/>
</dbReference>
<dbReference type="EMBL" id="CAFAAQ010000151">
    <property type="protein sequence ID" value="CAB4815802.1"/>
    <property type="molecule type" value="Genomic_DNA"/>
</dbReference>
<dbReference type="Gene3D" id="3.40.1350.10">
    <property type="match status" value="1"/>
</dbReference>
<dbReference type="InterPro" id="IPR003509">
    <property type="entry name" value="UPF0102_YraN-like"/>
</dbReference>
<gene>
    <name evidence="1" type="ORF">UFOPK2582_01408</name>
    <name evidence="2" type="ORF">UFOPK3046_01448</name>
</gene>
<organism evidence="2">
    <name type="scientific">freshwater metagenome</name>
    <dbReference type="NCBI Taxonomy" id="449393"/>
    <lineage>
        <taxon>unclassified sequences</taxon>
        <taxon>metagenomes</taxon>
        <taxon>ecological metagenomes</taxon>
    </lineage>
</organism>
<dbReference type="PANTHER" id="PTHR34039">
    <property type="entry name" value="UPF0102 PROTEIN YRAN"/>
    <property type="match status" value="1"/>
</dbReference>
<dbReference type="HAMAP" id="MF_00048">
    <property type="entry name" value="UPF0102"/>
    <property type="match status" value="1"/>
</dbReference>
<dbReference type="NCBIfam" id="NF009154">
    <property type="entry name" value="PRK12497.3-3"/>
    <property type="match status" value="1"/>
</dbReference>
<dbReference type="GO" id="GO:0003676">
    <property type="term" value="F:nucleic acid binding"/>
    <property type="evidence" value="ECO:0007669"/>
    <property type="project" value="InterPro"/>
</dbReference>
<dbReference type="AlphaFoldDB" id="A0A6J6Z235"/>
<reference evidence="2" key="1">
    <citation type="submission" date="2020-05" db="EMBL/GenBank/DDBJ databases">
        <authorList>
            <person name="Chiriac C."/>
            <person name="Salcher M."/>
            <person name="Ghai R."/>
            <person name="Kavagutti S V."/>
        </authorList>
    </citation>
    <scope>NUCLEOTIDE SEQUENCE</scope>
</reference>
<name>A0A6J6Z235_9ZZZZ</name>
<proteinExistence type="inferred from homology"/>
<evidence type="ECO:0000313" key="2">
    <source>
        <dbReference type="EMBL" id="CAB4815802.1"/>
    </source>
</evidence>
<dbReference type="PANTHER" id="PTHR34039:SF1">
    <property type="entry name" value="UPF0102 PROTEIN YRAN"/>
    <property type="match status" value="1"/>
</dbReference>
<dbReference type="Pfam" id="PF02021">
    <property type="entry name" value="UPF0102"/>
    <property type="match status" value="1"/>
</dbReference>
<sequence>MSTSRFDPRKLGAYGENLVTQWYLDRGYCVLERNWRCRSGELDIILAKGRNVVICEVKTRSSERYGTPLEAVGPAKQRKLRRLAAQWLRDEAPFKPDSVRFDVAGVMGTKIQVVISAL</sequence>
<accession>A0A6J6Z235</accession>
<dbReference type="EMBL" id="CAEZXS010000203">
    <property type="protein sequence ID" value="CAB4710638.1"/>
    <property type="molecule type" value="Genomic_DNA"/>
</dbReference>
<dbReference type="SUPFAM" id="SSF52980">
    <property type="entry name" value="Restriction endonuclease-like"/>
    <property type="match status" value="1"/>
</dbReference>